<evidence type="ECO:0000256" key="4">
    <source>
        <dbReference type="ARBA" id="ARBA00022432"/>
    </source>
</evidence>
<evidence type="ECO:0000313" key="9">
    <source>
        <dbReference type="EMBL" id="KRO92404.1"/>
    </source>
</evidence>
<feature type="non-terminal residue" evidence="9">
    <location>
        <position position="1"/>
    </location>
</feature>
<keyword evidence="4 8" id="KW-0312">Gluconeogenesis</keyword>
<dbReference type="FunFam" id="3.40.50.10490:FF:000060">
    <property type="entry name" value="Glucose-6-phosphate isomerase"/>
    <property type="match status" value="1"/>
</dbReference>
<dbReference type="Proteomes" id="UP000051213">
    <property type="component" value="Unassembled WGS sequence"/>
</dbReference>
<evidence type="ECO:0000256" key="1">
    <source>
        <dbReference type="ARBA" id="ARBA00004926"/>
    </source>
</evidence>
<evidence type="ECO:0000256" key="6">
    <source>
        <dbReference type="ARBA" id="ARBA00023235"/>
    </source>
</evidence>
<dbReference type="InterPro" id="IPR046348">
    <property type="entry name" value="SIS_dom_sf"/>
</dbReference>
<dbReference type="PROSITE" id="PS51463">
    <property type="entry name" value="P_GLUCOSE_ISOMERASE_3"/>
    <property type="match status" value="1"/>
</dbReference>
<dbReference type="PRINTS" id="PR00662">
    <property type="entry name" value="G6PISOMERASE"/>
</dbReference>
<comment type="caution">
    <text evidence="9">The sequence shown here is derived from an EMBL/GenBank/DDBJ whole genome shotgun (WGS) entry which is preliminary data.</text>
</comment>
<dbReference type="Gene3D" id="3.40.50.10490">
    <property type="entry name" value="Glucose-6-phosphate isomerase like protein, domain 1"/>
    <property type="match status" value="2"/>
</dbReference>
<dbReference type="InterPro" id="IPR018189">
    <property type="entry name" value="Phosphoglucose_isomerase_CS"/>
</dbReference>
<dbReference type="GO" id="GO:0097367">
    <property type="term" value="F:carbohydrate derivative binding"/>
    <property type="evidence" value="ECO:0007669"/>
    <property type="project" value="InterPro"/>
</dbReference>
<evidence type="ECO:0000256" key="2">
    <source>
        <dbReference type="ARBA" id="ARBA00006604"/>
    </source>
</evidence>
<dbReference type="Gene3D" id="1.10.1390.10">
    <property type="match status" value="1"/>
</dbReference>
<dbReference type="PROSITE" id="PS00765">
    <property type="entry name" value="P_GLUCOSE_ISOMERASE_1"/>
    <property type="match status" value="1"/>
</dbReference>
<keyword evidence="6 8" id="KW-0413">Isomerase</keyword>
<sequence>EKIRDGQWLGSTGKIITDVINIGIGGSDLGPKLACNALTEFSNPDINLHFISNVDGAEILSTLAKLNPETTLVALASKTFTTQETLLNAKTVINWFEKNLGLVQAQTSSHFIGLTANKPNALAYGIPESQILEFSEWVGGRYSLWSSIGLSIAISIGFDKFVQMLAGARAMDLHFQTAPLGNNMPVIMALLGIWYSNFKGAQSSAVIPYCERLLLLPSYLQQLDMESNGKATTLHGKSTDYDTGPIIWGQTGTNGQHAFFQLLHQGTRLVPIDFIASVKDGLSNEEHHRVLLGNMLGQSAALMTGQPAPYGEQHRYYPGNKPSNTLFMDRLSPKNFGALIALYEHKVFVQGSIWNINCFDQWGVELGKKMANRLLDADLDRSTLDPSSQSLFEHIDKVK</sequence>
<dbReference type="GO" id="GO:0006094">
    <property type="term" value="P:gluconeogenesis"/>
    <property type="evidence" value="ECO:0007669"/>
    <property type="project" value="UniProtKB-KW"/>
</dbReference>
<dbReference type="GO" id="GO:0006096">
    <property type="term" value="P:glycolytic process"/>
    <property type="evidence" value="ECO:0007669"/>
    <property type="project" value="UniProtKB-UniPathway"/>
</dbReference>
<organism evidence="9 10">
    <name type="scientific">SAR92 bacterium BACL26 MAG-121220-bin70</name>
    <dbReference type="NCBI Taxonomy" id="1655626"/>
    <lineage>
        <taxon>Bacteria</taxon>
        <taxon>Pseudomonadati</taxon>
        <taxon>Pseudomonadota</taxon>
        <taxon>Gammaproteobacteria</taxon>
        <taxon>Cellvibrionales</taxon>
        <taxon>Porticoccaceae</taxon>
        <taxon>SAR92 clade</taxon>
    </lineage>
</organism>
<dbReference type="UniPathway" id="UPA00109">
    <property type="reaction ID" value="UER00181"/>
</dbReference>
<evidence type="ECO:0000313" key="10">
    <source>
        <dbReference type="Proteomes" id="UP000051213"/>
    </source>
</evidence>
<dbReference type="GO" id="GO:0051156">
    <property type="term" value="P:glucose 6-phosphate metabolic process"/>
    <property type="evidence" value="ECO:0007669"/>
    <property type="project" value="TreeGrafter"/>
</dbReference>
<reference evidence="9 10" key="1">
    <citation type="submission" date="2015-10" db="EMBL/GenBank/DDBJ databases">
        <title>Metagenome-Assembled Genomes uncover a global brackish microbiome.</title>
        <authorList>
            <person name="Hugerth L.W."/>
            <person name="Larsson J."/>
            <person name="Alneberg J."/>
            <person name="Lindh M.V."/>
            <person name="Legrand C."/>
            <person name="Pinhassi J."/>
            <person name="Andersson A.F."/>
        </authorList>
    </citation>
    <scope>NUCLEOTIDE SEQUENCE [LARGE SCALE GENOMIC DNA]</scope>
    <source>
        <strain evidence="9">BACL26 MAG-121220-bin70</strain>
    </source>
</reference>
<dbReference type="InterPro" id="IPR001672">
    <property type="entry name" value="G6P_Isomerase"/>
</dbReference>
<evidence type="ECO:0000256" key="7">
    <source>
        <dbReference type="ARBA" id="ARBA00029321"/>
    </source>
</evidence>
<evidence type="ECO:0000256" key="5">
    <source>
        <dbReference type="ARBA" id="ARBA00023152"/>
    </source>
</evidence>
<dbReference type="GO" id="GO:0004347">
    <property type="term" value="F:glucose-6-phosphate isomerase activity"/>
    <property type="evidence" value="ECO:0007669"/>
    <property type="project" value="UniProtKB-EC"/>
</dbReference>
<dbReference type="CDD" id="cd05016">
    <property type="entry name" value="SIS_PGI_2"/>
    <property type="match status" value="1"/>
</dbReference>
<dbReference type="GO" id="GO:0005829">
    <property type="term" value="C:cytosol"/>
    <property type="evidence" value="ECO:0007669"/>
    <property type="project" value="TreeGrafter"/>
</dbReference>
<comment type="similarity">
    <text evidence="2 8">Belongs to the GPI family.</text>
</comment>
<accession>A0A0R2TZY2</accession>
<dbReference type="InterPro" id="IPR035476">
    <property type="entry name" value="SIS_PGI_1"/>
</dbReference>
<dbReference type="HAMAP" id="MF_00473">
    <property type="entry name" value="G6P_isomerase"/>
    <property type="match status" value="1"/>
</dbReference>
<dbReference type="GO" id="GO:0048029">
    <property type="term" value="F:monosaccharide binding"/>
    <property type="evidence" value="ECO:0007669"/>
    <property type="project" value="TreeGrafter"/>
</dbReference>
<dbReference type="EC" id="5.3.1.9" evidence="3 8"/>
<comment type="catalytic activity">
    <reaction evidence="7 8">
        <text>alpha-D-glucose 6-phosphate = beta-D-fructose 6-phosphate</text>
        <dbReference type="Rhea" id="RHEA:11816"/>
        <dbReference type="ChEBI" id="CHEBI:57634"/>
        <dbReference type="ChEBI" id="CHEBI:58225"/>
        <dbReference type="EC" id="5.3.1.9"/>
    </reaction>
</comment>
<dbReference type="AlphaFoldDB" id="A0A0R2TZY2"/>
<dbReference type="InterPro" id="IPR035482">
    <property type="entry name" value="SIS_PGI_2"/>
</dbReference>
<comment type="pathway">
    <text evidence="1 8">Carbohydrate degradation; glycolysis; D-glyceraldehyde 3-phosphate and glycerone phosphate from D-glucose: step 2/4.</text>
</comment>
<keyword evidence="5 8" id="KW-0324">Glycolysis</keyword>
<name>A0A0R2TZY2_9GAMM</name>
<dbReference type="CDD" id="cd05015">
    <property type="entry name" value="SIS_PGI_1"/>
    <property type="match status" value="1"/>
</dbReference>
<dbReference type="NCBIfam" id="NF001211">
    <property type="entry name" value="PRK00179.1"/>
    <property type="match status" value="1"/>
</dbReference>
<evidence type="ECO:0000256" key="3">
    <source>
        <dbReference type="ARBA" id="ARBA00011952"/>
    </source>
</evidence>
<dbReference type="EMBL" id="LICA01000338">
    <property type="protein sequence ID" value="KRO92404.1"/>
    <property type="molecule type" value="Genomic_DNA"/>
</dbReference>
<gene>
    <name evidence="9" type="ORF">ABS24_09065</name>
</gene>
<evidence type="ECO:0000256" key="8">
    <source>
        <dbReference type="RuleBase" id="RU000612"/>
    </source>
</evidence>
<dbReference type="InterPro" id="IPR023096">
    <property type="entry name" value="G6P_Isomerase_C"/>
</dbReference>
<dbReference type="PANTHER" id="PTHR11469:SF1">
    <property type="entry name" value="GLUCOSE-6-PHOSPHATE ISOMERASE"/>
    <property type="match status" value="1"/>
</dbReference>
<dbReference type="SUPFAM" id="SSF53697">
    <property type="entry name" value="SIS domain"/>
    <property type="match status" value="1"/>
</dbReference>
<dbReference type="PROSITE" id="PS00174">
    <property type="entry name" value="P_GLUCOSE_ISOMERASE_2"/>
    <property type="match status" value="1"/>
</dbReference>
<protein>
    <recommendedName>
        <fullName evidence="3 8">Glucose-6-phosphate isomerase</fullName>
        <ecNumber evidence="3 8">5.3.1.9</ecNumber>
    </recommendedName>
</protein>
<dbReference type="Pfam" id="PF00342">
    <property type="entry name" value="PGI"/>
    <property type="match status" value="1"/>
</dbReference>
<proteinExistence type="inferred from homology"/>
<dbReference type="PANTHER" id="PTHR11469">
    <property type="entry name" value="GLUCOSE-6-PHOSPHATE ISOMERASE"/>
    <property type="match status" value="1"/>
</dbReference>